<feature type="non-terminal residue" evidence="1">
    <location>
        <position position="99"/>
    </location>
</feature>
<evidence type="ECO:0000313" key="2">
    <source>
        <dbReference type="Proteomes" id="UP000649617"/>
    </source>
</evidence>
<dbReference type="Proteomes" id="UP000649617">
    <property type="component" value="Unassembled WGS sequence"/>
</dbReference>
<comment type="caution">
    <text evidence="1">The sequence shown here is derived from an EMBL/GenBank/DDBJ whole genome shotgun (WGS) entry which is preliminary data.</text>
</comment>
<reference evidence="1" key="1">
    <citation type="submission" date="2021-02" db="EMBL/GenBank/DDBJ databases">
        <authorList>
            <person name="Dougan E. K."/>
            <person name="Rhodes N."/>
            <person name="Thang M."/>
            <person name="Chan C."/>
        </authorList>
    </citation>
    <scope>NUCLEOTIDE SEQUENCE</scope>
</reference>
<feature type="non-terminal residue" evidence="1">
    <location>
        <position position="1"/>
    </location>
</feature>
<evidence type="ECO:0000313" key="1">
    <source>
        <dbReference type="EMBL" id="CAE7617838.1"/>
    </source>
</evidence>
<accession>A0A812VAU0</accession>
<gene>
    <name evidence="1" type="primary">CMPK</name>
    <name evidence="1" type="ORF">SPIL2461_LOCUS16217</name>
</gene>
<protein>
    <submittedName>
        <fullName evidence="1">CMPK protein</fullName>
    </submittedName>
</protein>
<organism evidence="1 2">
    <name type="scientific">Symbiodinium pilosum</name>
    <name type="common">Dinoflagellate</name>
    <dbReference type="NCBI Taxonomy" id="2952"/>
    <lineage>
        <taxon>Eukaryota</taxon>
        <taxon>Sar</taxon>
        <taxon>Alveolata</taxon>
        <taxon>Dinophyceae</taxon>
        <taxon>Suessiales</taxon>
        <taxon>Symbiodiniaceae</taxon>
        <taxon>Symbiodinium</taxon>
    </lineage>
</organism>
<dbReference type="EMBL" id="CAJNIZ010041846">
    <property type="protein sequence ID" value="CAE7617838.1"/>
    <property type="molecule type" value="Genomic_DNA"/>
</dbReference>
<name>A0A812VAU0_SYMPI</name>
<dbReference type="AlphaFoldDB" id="A0A812VAU0"/>
<proteinExistence type="predicted"/>
<sequence>RRFSLASNFSDIFADAAEATACAAEVSTRHQISPNVQALLDSLESLAEAASTLIQASEVEEAVQLLEHAFSKVESDDQVDEVALARIGVQVLLCASLSQ</sequence>
<keyword evidence="2" id="KW-1185">Reference proteome</keyword>
<dbReference type="OrthoDB" id="442176at2759"/>